<dbReference type="PANTHER" id="PTHR37841:SF1">
    <property type="entry name" value="DUF3298 DOMAIN-CONTAINING PROTEIN"/>
    <property type="match status" value="1"/>
</dbReference>
<dbReference type="EMBL" id="AP024484">
    <property type="protein sequence ID" value="BCS85016.1"/>
    <property type="molecule type" value="Genomic_DNA"/>
</dbReference>
<dbReference type="InterPro" id="IPR032774">
    <property type="entry name" value="WG_beta_rep"/>
</dbReference>
<keyword evidence="1" id="KW-0472">Membrane</keyword>
<proteinExistence type="predicted"/>
<accession>A0ABM7NX79</accession>
<evidence type="ECO:0000313" key="2">
    <source>
        <dbReference type="EMBL" id="BCS85016.1"/>
    </source>
</evidence>
<keyword evidence="3" id="KW-1185">Reference proteome</keyword>
<dbReference type="PANTHER" id="PTHR37841">
    <property type="entry name" value="GLR2918 PROTEIN"/>
    <property type="match status" value="1"/>
</dbReference>
<sequence>MKNIAKTIWSTFLRGFRWLFVSQSESKFGIFVRRAFITCIAIMLFALLALSIVCSYEDLRNKYATNKTENEVEDGSDNIYISRHIYFYIPKDSMGYIYNYYTNEKLIEDVGFIAKPVDGDKLICFSTGTKRGYFNAYTGKIMIRPCYDKAWVFSDGLAAVQKGKDLFFINHKGKRAFKKSFEFSDNADGYCFHNGYCIIALGDCHFGVINKKGEWAIPPIYVDLKRRLDDYWIVKNKDGYGLMKGFRKMILPCKYIYMDVDDFGILVQNKDCTMQRLNFDLTIKDKFVCEEIEPLLYRTPKLNKKGGHLMAVASCNSYSVGGCNNGYGYGLIDYKGRPLTKPIFSQIVAINKNVFLCKQEDNGILLNNHGEKINK</sequence>
<keyword evidence="1" id="KW-0812">Transmembrane</keyword>
<protein>
    <submittedName>
        <fullName evidence="2">WG repeat-containing protein</fullName>
    </submittedName>
</protein>
<dbReference type="Proteomes" id="UP001319045">
    <property type="component" value="Chromosome"/>
</dbReference>
<dbReference type="Pfam" id="PF14903">
    <property type="entry name" value="WG_beta_rep"/>
    <property type="match status" value="3"/>
</dbReference>
<feature type="transmembrane region" description="Helical" evidence="1">
    <location>
        <begin position="35"/>
        <end position="53"/>
    </location>
</feature>
<reference evidence="2 3" key="1">
    <citation type="journal article" date="2022" name="Int. J. Syst. Evol. Microbiol.">
        <title>Prevotella herbatica sp. nov., a plant polysaccharide-decomposing anaerobic bacterium isolated from a methanogenic reactor.</title>
        <authorList>
            <person name="Uek A."/>
            <person name="Tonouchi A."/>
            <person name="Kaku N."/>
            <person name="Ueki K."/>
        </authorList>
    </citation>
    <scope>NUCLEOTIDE SEQUENCE [LARGE SCALE GENOMIC DNA]</scope>
    <source>
        <strain evidence="2 3">WR041</strain>
    </source>
</reference>
<evidence type="ECO:0000313" key="3">
    <source>
        <dbReference type="Proteomes" id="UP001319045"/>
    </source>
</evidence>
<name>A0ABM7NX79_9BACT</name>
<dbReference type="RefSeq" id="WP_207155186.1">
    <property type="nucleotide sequence ID" value="NZ_AP024484.1"/>
</dbReference>
<evidence type="ECO:0000256" key="1">
    <source>
        <dbReference type="SAM" id="Phobius"/>
    </source>
</evidence>
<gene>
    <name evidence="2" type="ORF">prwr041_09090</name>
</gene>
<keyword evidence="1" id="KW-1133">Transmembrane helix</keyword>
<organism evidence="2 3">
    <name type="scientific">Prevotella herbatica</name>
    <dbReference type="NCBI Taxonomy" id="2801997"/>
    <lineage>
        <taxon>Bacteria</taxon>
        <taxon>Pseudomonadati</taxon>
        <taxon>Bacteroidota</taxon>
        <taxon>Bacteroidia</taxon>
        <taxon>Bacteroidales</taxon>
        <taxon>Prevotellaceae</taxon>
        <taxon>Prevotella</taxon>
    </lineage>
</organism>